<evidence type="ECO:0000313" key="9">
    <source>
        <dbReference type="EMBL" id="MBP3192353.1"/>
    </source>
</evidence>
<evidence type="ECO:0000256" key="1">
    <source>
        <dbReference type="ARBA" id="ARBA00012417"/>
    </source>
</evidence>
<dbReference type="Gene3D" id="3.40.50.300">
    <property type="entry name" value="P-loop containing nucleotide triphosphate hydrolases"/>
    <property type="match status" value="1"/>
</dbReference>
<organism evidence="9 10">
    <name type="scientific">Natronogracilivirga saccharolytica</name>
    <dbReference type="NCBI Taxonomy" id="2812953"/>
    <lineage>
        <taxon>Bacteria</taxon>
        <taxon>Pseudomonadati</taxon>
        <taxon>Balneolota</taxon>
        <taxon>Balneolia</taxon>
        <taxon>Balneolales</taxon>
        <taxon>Cyclonatronaceae</taxon>
        <taxon>Natronogracilivirga</taxon>
    </lineage>
</organism>
<dbReference type="Pfam" id="PF09115">
    <property type="entry name" value="DNApol3-delta_C"/>
    <property type="match status" value="1"/>
</dbReference>
<keyword evidence="10" id="KW-1185">Reference proteome</keyword>
<keyword evidence="5" id="KW-0235">DNA replication</keyword>
<keyword evidence="3" id="KW-0808">Transferase</keyword>
<dbReference type="PANTHER" id="PTHR11669:SF8">
    <property type="entry name" value="DNA POLYMERASE III SUBUNIT DELTA"/>
    <property type="match status" value="1"/>
</dbReference>
<dbReference type="AlphaFoldDB" id="A0A8J7S8P0"/>
<dbReference type="EMBL" id="JAFIDN010000004">
    <property type="protein sequence ID" value="MBP3192353.1"/>
    <property type="molecule type" value="Genomic_DNA"/>
</dbReference>
<dbReference type="GO" id="GO:0003887">
    <property type="term" value="F:DNA-directed DNA polymerase activity"/>
    <property type="evidence" value="ECO:0007669"/>
    <property type="project" value="UniProtKB-KW"/>
</dbReference>
<evidence type="ECO:0000256" key="6">
    <source>
        <dbReference type="ARBA" id="ARBA00022932"/>
    </source>
</evidence>
<dbReference type="GO" id="GO:0003677">
    <property type="term" value="F:DNA binding"/>
    <property type="evidence" value="ECO:0007669"/>
    <property type="project" value="InterPro"/>
</dbReference>
<dbReference type="InterPro" id="IPR050238">
    <property type="entry name" value="DNA_Rep/Repair_Clamp_Loader"/>
</dbReference>
<accession>A0A8J7S8P0</accession>
<proteinExistence type="predicted"/>
<evidence type="ECO:0000256" key="4">
    <source>
        <dbReference type="ARBA" id="ARBA00022695"/>
    </source>
</evidence>
<gene>
    <name evidence="9" type="ORF">NATSA_06740</name>
</gene>
<dbReference type="Gene3D" id="1.20.272.10">
    <property type="match status" value="1"/>
</dbReference>
<protein>
    <recommendedName>
        <fullName evidence="2">DNA polymerase III subunit delta'</fullName>
        <ecNumber evidence="1">2.7.7.7</ecNumber>
    </recommendedName>
</protein>
<dbReference type="RefSeq" id="WP_210511254.1">
    <property type="nucleotide sequence ID" value="NZ_JAFIDN010000004.1"/>
</dbReference>
<dbReference type="GO" id="GO:0009360">
    <property type="term" value="C:DNA polymerase III complex"/>
    <property type="evidence" value="ECO:0007669"/>
    <property type="project" value="InterPro"/>
</dbReference>
<feature type="domain" description="DNA polymerase III delta subunit C-terminal" evidence="8">
    <location>
        <begin position="263"/>
        <end position="372"/>
    </location>
</feature>
<dbReference type="GO" id="GO:0006261">
    <property type="term" value="P:DNA-templated DNA replication"/>
    <property type="evidence" value="ECO:0007669"/>
    <property type="project" value="TreeGrafter"/>
</dbReference>
<evidence type="ECO:0000256" key="5">
    <source>
        <dbReference type="ARBA" id="ARBA00022705"/>
    </source>
</evidence>
<sequence length="403" mass="45675">MSDGNETGVKEIIGGNRLIGQERLREQMWRIAAEDRISHAYLISGQPGSGKKPLALAFAEAINGIQNLGMPASDSKSHRRSWFFHPDIHVFIPMPGNAGRDELRARLELLAEDPYEIIDFSVRPSLTGQEDAKNRRAFYSVEYFNSEVRRAAYLRASEGRKNVVIITNVEKMRKEVSNSFLKMLEEPGKDVTFLLTTDNINSLLPTVISRCQHLPCQPLDSEQIYEGLRRFDGYPESDARFLSRISGGNYSFTRFYDTKTLQENREEIIRFLRMSYTVDVAGILDLSTQWQSNYNKEGHIAIINMIEMFLRDIALYSAGADESLITNSDKLDVISNFCTRLTDAKIDNMIETLQEAHSLLNQNVQPRLLFTVIANRYAAWMRGAGAPVPSGQAWKHMPAVSEP</sequence>
<name>A0A8J7S8P0_9BACT</name>
<evidence type="ECO:0000256" key="3">
    <source>
        <dbReference type="ARBA" id="ARBA00022679"/>
    </source>
</evidence>
<dbReference type="InterPro" id="IPR027417">
    <property type="entry name" value="P-loop_NTPase"/>
</dbReference>
<dbReference type="InterPro" id="IPR015199">
    <property type="entry name" value="DNA_pol_III_delta_C"/>
</dbReference>
<evidence type="ECO:0000259" key="8">
    <source>
        <dbReference type="Pfam" id="PF09115"/>
    </source>
</evidence>
<evidence type="ECO:0000256" key="2">
    <source>
        <dbReference type="ARBA" id="ARBA00014363"/>
    </source>
</evidence>
<evidence type="ECO:0000256" key="7">
    <source>
        <dbReference type="ARBA" id="ARBA00049244"/>
    </source>
</evidence>
<comment type="caution">
    <text evidence="9">The sequence shown here is derived from an EMBL/GenBank/DDBJ whole genome shotgun (WGS) entry which is preliminary data.</text>
</comment>
<dbReference type="Pfam" id="PF13177">
    <property type="entry name" value="DNA_pol3_delta2"/>
    <property type="match status" value="1"/>
</dbReference>
<comment type="catalytic activity">
    <reaction evidence="7">
        <text>DNA(n) + a 2'-deoxyribonucleoside 5'-triphosphate = DNA(n+1) + diphosphate</text>
        <dbReference type="Rhea" id="RHEA:22508"/>
        <dbReference type="Rhea" id="RHEA-COMP:17339"/>
        <dbReference type="Rhea" id="RHEA-COMP:17340"/>
        <dbReference type="ChEBI" id="CHEBI:33019"/>
        <dbReference type="ChEBI" id="CHEBI:61560"/>
        <dbReference type="ChEBI" id="CHEBI:173112"/>
        <dbReference type="EC" id="2.7.7.7"/>
    </reaction>
</comment>
<dbReference type="PANTHER" id="PTHR11669">
    <property type="entry name" value="REPLICATION FACTOR C / DNA POLYMERASE III GAMMA-TAU SUBUNIT"/>
    <property type="match status" value="1"/>
</dbReference>
<dbReference type="SUPFAM" id="SSF52540">
    <property type="entry name" value="P-loop containing nucleoside triphosphate hydrolases"/>
    <property type="match status" value="1"/>
</dbReference>
<evidence type="ECO:0000313" key="10">
    <source>
        <dbReference type="Proteomes" id="UP000673975"/>
    </source>
</evidence>
<reference evidence="9" key="1">
    <citation type="submission" date="2021-02" db="EMBL/GenBank/DDBJ databases">
        <title>Natronogracilivirga saccharolytica gen. nov. sp. nov. a new anaerobic, haloalkiliphilic carbohydrate-fermenting bacterium from soda lake and proposing of Cyclonatronumiaceae fam. nov. in the phylum Balneolaeota.</title>
        <authorList>
            <person name="Zhilina T.N."/>
            <person name="Sorokin D.Y."/>
            <person name="Zavarzina D.G."/>
            <person name="Toshchakov S.V."/>
            <person name="Kublanov I.V."/>
        </authorList>
    </citation>
    <scope>NUCLEOTIDE SEQUENCE</scope>
    <source>
        <strain evidence="9">Z-1702</strain>
    </source>
</reference>
<keyword evidence="4" id="KW-0548">Nucleotidyltransferase</keyword>
<dbReference type="Proteomes" id="UP000673975">
    <property type="component" value="Unassembled WGS sequence"/>
</dbReference>
<keyword evidence="6" id="KW-0239">DNA-directed DNA polymerase</keyword>
<dbReference type="EC" id="2.7.7.7" evidence="1"/>